<sequence length="288" mass="33846">MPKSLSQHRHISFTAHYTGYIWYQMGISHPVFATTKGKFLATLLHPLEVWAERSVGGSMRTTLKQRHQMIDEHLCQLIEQHPQLHILEIACGLSPRSWNFRQKFPEINYRELDLPDMARIKTQALQQIDQQAPEVLTADIFSEELDCIFQMFDPDQPLVVINEGLINYFDQRMLRILLQGIAENARHFPALHYLSDIYPEPVKNKLTNFIWSCSRLLKFMSRSAFTFHFKTPQELQHFFQDAGFDQVEVQQPQRYFAEPRQQNLTPEQDEHLGDLVWMIHAVKKNSVK</sequence>
<evidence type="ECO:0000256" key="1">
    <source>
        <dbReference type="ARBA" id="ARBA00022603"/>
    </source>
</evidence>
<dbReference type="AlphaFoldDB" id="A0A2H9YVK3"/>
<name>A0A2H9YVK3_9GAMM</name>
<dbReference type="PANTHER" id="PTHR43619:SF2">
    <property type="entry name" value="S-ADENOSYL-L-METHIONINE-DEPENDENT METHYLTRANSFERASES SUPERFAMILY PROTEIN"/>
    <property type="match status" value="1"/>
</dbReference>
<accession>A0A2H9YVK3</accession>
<dbReference type="Pfam" id="PF04072">
    <property type="entry name" value="LCM"/>
    <property type="match status" value="1"/>
</dbReference>
<evidence type="ECO:0000313" key="3">
    <source>
        <dbReference type="EMBL" id="PJO76664.1"/>
    </source>
</evidence>
<keyword evidence="2 3" id="KW-0808">Transferase</keyword>
<organism evidence="3 4">
    <name type="scientific">Acinetobacter pseudolwoffii</name>
    <dbReference type="NCBI Taxonomy" id="2053287"/>
    <lineage>
        <taxon>Bacteria</taxon>
        <taxon>Pseudomonadati</taxon>
        <taxon>Pseudomonadota</taxon>
        <taxon>Gammaproteobacteria</taxon>
        <taxon>Moraxellales</taxon>
        <taxon>Moraxellaceae</taxon>
        <taxon>Acinetobacter</taxon>
    </lineage>
</organism>
<dbReference type="SUPFAM" id="SSF53335">
    <property type="entry name" value="S-adenosyl-L-methionine-dependent methyltransferases"/>
    <property type="match status" value="1"/>
</dbReference>
<dbReference type="Proteomes" id="UP000243446">
    <property type="component" value="Unassembled WGS sequence"/>
</dbReference>
<dbReference type="GeneID" id="97177295"/>
<evidence type="ECO:0000313" key="4">
    <source>
        <dbReference type="Proteomes" id="UP000243446"/>
    </source>
</evidence>
<comment type="caution">
    <text evidence="3">The sequence shown here is derived from an EMBL/GenBank/DDBJ whole genome shotgun (WGS) entry which is preliminary data.</text>
</comment>
<dbReference type="GO" id="GO:0032259">
    <property type="term" value="P:methylation"/>
    <property type="evidence" value="ECO:0007669"/>
    <property type="project" value="UniProtKB-KW"/>
</dbReference>
<gene>
    <name evidence="3" type="ORF">CWI32_03245</name>
</gene>
<dbReference type="InterPro" id="IPR029063">
    <property type="entry name" value="SAM-dependent_MTases_sf"/>
</dbReference>
<dbReference type="RefSeq" id="WP_100534618.1">
    <property type="nucleotide sequence ID" value="NZ_CBDBYO010000002.1"/>
</dbReference>
<evidence type="ECO:0000256" key="2">
    <source>
        <dbReference type="ARBA" id="ARBA00022679"/>
    </source>
</evidence>
<protein>
    <submittedName>
        <fullName evidence="3">Leucine carboxyl methyltransferase</fullName>
    </submittedName>
</protein>
<dbReference type="PANTHER" id="PTHR43619">
    <property type="entry name" value="S-ADENOSYL-L-METHIONINE-DEPENDENT METHYLTRANSFERASE YKTD-RELATED"/>
    <property type="match status" value="1"/>
</dbReference>
<dbReference type="GO" id="GO:0008168">
    <property type="term" value="F:methyltransferase activity"/>
    <property type="evidence" value="ECO:0007669"/>
    <property type="project" value="UniProtKB-KW"/>
</dbReference>
<dbReference type="EMBL" id="PHRG01000001">
    <property type="protein sequence ID" value="PJO76664.1"/>
    <property type="molecule type" value="Genomic_DNA"/>
</dbReference>
<keyword evidence="1 3" id="KW-0489">Methyltransferase</keyword>
<dbReference type="InterPro" id="IPR007213">
    <property type="entry name" value="Ppm1/Ppm2/Tcmp"/>
</dbReference>
<proteinExistence type="predicted"/>
<reference evidence="3 4" key="1">
    <citation type="submission" date="2017-11" db="EMBL/GenBank/DDBJ databases">
        <title>Revising the taxonomy of the Acinetobacter lwoffii group: the description of Acinetobacter pseudolwoffii sp. nov. and emended description of Acinetobacter lwoffii.</title>
        <authorList>
            <person name="Nemec A."/>
            <person name="Radolfova-Krizova L."/>
        </authorList>
    </citation>
    <scope>NUCLEOTIDE SEQUENCE [LARGE SCALE GENOMIC DNA]</scope>
    <source>
        <strain evidence="3 4">ANC 5044</strain>
    </source>
</reference>
<dbReference type="Gene3D" id="3.40.50.150">
    <property type="entry name" value="Vaccinia Virus protein VP39"/>
    <property type="match status" value="1"/>
</dbReference>